<dbReference type="GO" id="GO:0032790">
    <property type="term" value="P:ribosome disassembly"/>
    <property type="evidence" value="ECO:0007669"/>
    <property type="project" value="TreeGrafter"/>
</dbReference>
<reference evidence="5" key="1">
    <citation type="submission" date="2021-03" db="EMBL/GenBank/DDBJ databases">
        <authorList>
            <person name="Tagirdzhanova G."/>
        </authorList>
    </citation>
    <scope>NUCLEOTIDE SEQUENCE</scope>
</reference>
<feature type="compositionally biased region" description="Basic and acidic residues" evidence="4">
    <location>
        <begin position="290"/>
        <end position="300"/>
    </location>
</feature>
<dbReference type="Proteomes" id="UP000664521">
    <property type="component" value="Unassembled WGS sequence"/>
</dbReference>
<keyword evidence="6" id="KW-1185">Reference proteome</keyword>
<evidence type="ECO:0000256" key="3">
    <source>
        <dbReference type="ARBA" id="ARBA00022917"/>
    </source>
</evidence>
<dbReference type="PANTHER" id="PTHR10938">
    <property type="entry name" value="TRANSLATION INITIATION FACTOR IF-3"/>
    <property type="match status" value="1"/>
</dbReference>
<dbReference type="GO" id="GO:0003743">
    <property type="term" value="F:translation initiation factor activity"/>
    <property type="evidence" value="ECO:0007669"/>
    <property type="project" value="UniProtKB-KW"/>
</dbReference>
<keyword evidence="3" id="KW-0648">Protein biosynthesis</keyword>
<dbReference type="GO" id="GO:0005739">
    <property type="term" value="C:mitochondrion"/>
    <property type="evidence" value="ECO:0007669"/>
    <property type="project" value="TreeGrafter"/>
</dbReference>
<evidence type="ECO:0000256" key="1">
    <source>
        <dbReference type="ARBA" id="ARBA00005439"/>
    </source>
</evidence>
<dbReference type="OrthoDB" id="21573at2759"/>
<keyword evidence="2" id="KW-0396">Initiation factor</keyword>
<comment type="caution">
    <text evidence="5">The sequence shown here is derived from an EMBL/GenBank/DDBJ whole genome shotgun (WGS) entry which is preliminary data.</text>
</comment>
<dbReference type="InterPro" id="IPR001288">
    <property type="entry name" value="Translation_initiation_fac_3"/>
</dbReference>
<accession>A0A8H3EJQ9</accession>
<feature type="region of interest" description="Disordered" evidence="4">
    <location>
        <begin position="247"/>
        <end position="300"/>
    </location>
</feature>
<dbReference type="AlphaFoldDB" id="A0A8H3EJQ9"/>
<feature type="compositionally biased region" description="Basic and acidic residues" evidence="4">
    <location>
        <begin position="247"/>
        <end position="267"/>
    </location>
</feature>
<evidence type="ECO:0000313" key="6">
    <source>
        <dbReference type="Proteomes" id="UP000664521"/>
    </source>
</evidence>
<sequence>MPNMSHSFHTISTAEALQRVFLPVVRSLPAASRYVRRKPLHPLNTPRHASTHSRPGAFDLSGKFVSSAKFGPKLSSTNPHPRDEGINGHRIHLVQADERLSPPQSLVRLLQQINRKTHMVEQHGKFEGIPVCRVVDKAEARAAEKQRRKAKAKSPEQTKKYLELNWAIDPNDLQHRLGKLRQFLMEGRRVEVFLAKKKKRMRDATEAEGRATLKKIKECVEGVDGAKELKAMEGAFLQKATLFYEGKRAKQRGEKADEGNEVEKPETETGTGYNGEDVAQGQEEEESIEQEERPRHAAYG</sequence>
<evidence type="ECO:0000256" key="4">
    <source>
        <dbReference type="SAM" id="MobiDB-lite"/>
    </source>
</evidence>
<dbReference type="SUPFAM" id="SSF55200">
    <property type="entry name" value="Translation initiation factor IF3, C-terminal domain"/>
    <property type="match status" value="1"/>
</dbReference>
<evidence type="ECO:0000313" key="5">
    <source>
        <dbReference type="EMBL" id="CAF9904206.1"/>
    </source>
</evidence>
<evidence type="ECO:0000256" key="2">
    <source>
        <dbReference type="ARBA" id="ARBA00022540"/>
    </source>
</evidence>
<dbReference type="GO" id="GO:0043022">
    <property type="term" value="F:ribosome binding"/>
    <property type="evidence" value="ECO:0007669"/>
    <property type="project" value="TreeGrafter"/>
</dbReference>
<dbReference type="PANTHER" id="PTHR10938:SF0">
    <property type="entry name" value="TRANSLATION INITIATION FACTOR IF-3, MITOCHONDRIAL"/>
    <property type="match status" value="1"/>
</dbReference>
<name>A0A8H3EJQ9_9LECA</name>
<dbReference type="EMBL" id="CAJPDS010000002">
    <property type="protein sequence ID" value="CAF9904206.1"/>
    <property type="molecule type" value="Genomic_DNA"/>
</dbReference>
<protein>
    <recommendedName>
        <fullName evidence="7">Translation initiation factor 3 C-terminal domain-containing protein</fullName>
    </recommendedName>
</protein>
<proteinExistence type="inferred from homology"/>
<dbReference type="GO" id="GO:0070124">
    <property type="term" value="P:mitochondrial translational initiation"/>
    <property type="evidence" value="ECO:0007669"/>
    <property type="project" value="TreeGrafter"/>
</dbReference>
<dbReference type="InterPro" id="IPR036788">
    <property type="entry name" value="T_IF-3_C_sf"/>
</dbReference>
<dbReference type="Gene3D" id="3.30.110.10">
    <property type="entry name" value="Translation initiation factor 3 (IF-3), C-terminal domain"/>
    <property type="match status" value="1"/>
</dbReference>
<gene>
    <name evidence="5" type="ORF">HETSPECPRED_003426</name>
</gene>
<evidence type="ECO:0008006" key="7">
    <source>
        <dbReference type="Google" id="ProtNLM"/>
    </source>
</evidence>
<organism evidence="5 6">
    <name type="scientific">Heterodermia speciosa</name>
    <dbReference type="NCBI Taxonomy" id="116794"/>
    <lineage>
        <taxon>Eukaryota</taxon>
        <taxon>Fungi</taxon>
        <taxon>Dikarya</taxon>
        <taxon>Ascomycota</taxon>
        <taxon>Pezizomycotina</taxon>
        <taxon>Lecanoromycetes</taxon>
        <taxon>OSLEUM clade</taxon>
        <taxon>Lecanoromycetidae</taxon>
        <taxon>Caliciales</taxon>
        <taxon>Physciaceae</taxon>
        <taxon>Heterodermia</taxon>
    </lineage>
</organism>
<comment type="similarity">
    <text evidence="1">Belongs to the IF-3 family.</text>
</comment>